<dbReference type="InterPro" id="IPR036388">
    <property type="entry name" value="WH-like_DNA-bd_sf"/>
</dbReference>
<keyword evidence="1" id="KW-0472">Membrane</keyword>
<dbReference type="STRING" id="452084.AR438_15460"/>
<dbReference type="InterPro" id="IPR016032">
    <property type="entry name" value="Sig_transdc_resp-reg_C-effctor"/>
</dbReference>
<keyword evidence="4" id="KW-1185">Reference proteome</keyword>
<dbReference type="SUPFAM" id="SSF48452">
    <property type="entry name" value="TPR-like"/>
    <property type="match status" value="1"/>
</dbReference>
<organism evidence="3 4">
    <name type="scientific">Chryseobacterium aquaticum</name>
    <dbReference type="NCBI Taxonomy" id="452084"/>
    <lineage>
        <taxon>Bacteria</taxon>
        <taxon>Pseudomonadati</taxon>
        <taxon>Bacteroidota</taxon>
        <taxon>Flavobacteriia</taxon>
        <taxon>Flavobacteriales</taxon>
        <taxon>Weeksellaceae</taxon>
        <taxon>Chryseobacterium group</taxon>
        <taxon>Chryseobacterium</taxon>
    </lineage>
</organism>
<evidence type="ECO:0000259" key="2">
    <source>
        <dbReference type="PROSITE" id="PS50043"/>
    </source>
</evidence>
<dbReference type="CDD" id="cd06170">
    <property type="entry name" value="LuxR_C_like"/>
    <property type="match status" value="1"/>
</dbReference>
<proteinExistence type="predicted"/>
<dbReference type="InterPro" id="IPR011990">
    <property type="entry name" value="TPR-like_helical_dom_sf"/>
</dbReference>
<comment type="caution">
    <text evidence="3">The sequence shown here is derived from an EMBL/GenBank/DDBJ whole genome shotgun (WGS) entry which is preliminary data.</text>
</comment>
<dbReference type="Gene3D" id="1.25.40.10">
    <property type="entry name" value="Tetratricopeptide repeat domain"/>
    <property type="match status" value="2"/>
</dbReference>
<evidence type="ECO:0000313" key="4">
    <source>
        <dbReference type="Proteomes" id="UP000051682"/>
    </source>
</evidence>
<dbReference type="SMART" id="SM00421">
    <property type="entry name" value="HTH_LUXR"/>
    <property type="match status" value="1"/>
</dbReference>
<evidence type="ECO:0000313" key="3">
    <source>
        <dbReference type="EMBL" id="KQK24584.1"/>
    </source>
</evidence>
<dbReference type="GO" id="GO:0006355">
    <property type="term" value="P:regulation of DNA-templated transcription"/>
    <property type="evidence" value="ECO:0007669"/>
    <property type="project" value="InterPro"/>
</dbReference>
<dbReference type="RefSeq" id="WP_050378919.1">
    <property type="nucleotide sequence ID" value="NZ_LLYZ01000020.1"/>
</dbReference>
<dbReference type="AlphaFoldDB" id="A0A0Q3HP57"/>
<accession>A0A0Q3HP57</accession>
<dbReference type="EMBL" id="LLYZ01000020">
    <property type="protein sequence ID" value="KQK24584.1"/>
    <property type="molecule type" value="Genomic_DNA"/>
</dbReference>
<keyword evidence="1" id="KW-0812">Transmembrane</keyword>
<dbReference type="PROSITE" id="PS50043">
    <property type="entry name" value="HTH_LUXR_2"/>
    <property type="match status" value="1"/>
</dbReference>
<reference evidence="3 4" key="1">
    <citation type="submission" date="2015-10" db="EMBL/GenBank/DDBJ databases">
        <title>Chryseobacterium aquaticum genome.</title>
        <authorList>
            <person name="Newman J.D."/>
            <person name="Ferguson M.B."/>
            <person name="Miller J.R."/>
        </authorList>
    </citation>
    <scope>NUCLEOTIDE SEQUENCE [LARGE SCALE GENOMIC DNA]</scope>
    <source>
        <strain evidence="3 4">KCTC 12483</strain>
    </source>
</reference>
<keyword evidence="1" id="KW-1133">Transmembrane helix</keyword>
<dbReference type="Pfam" id="PF00196">
    <property type="entry name" value="GerE"/>
    <property type="match status" value="1"/>
</dbReference>
<evidence type="ECO:0000256" key="1">
    <source>
        <dbReference type="SAM" id="Phobius"/>
    </source>
</evidence>
<feature type="transmembrane region" description="Helical" evidence="1">
    <location>
        <begin position="334"/>
        <end position="354"/>
    </location>
</feature>
<protein>
    <recommendedName>
        <fullName evidence="2">HTH luxR-type domain-containing protein</fullName>
    </recommendedName>
</protein>
<dbReference type="GO" id="GO:0003677">
    <property type="term" value="F:DNA binding"/>
    <property type="evidence" value="ECO:0007669"/>
    <property type="project" value="InterPro"/>
</dbReference>
<dbReference type="OrthoDB" id="1090267at2"/>
<gene>
    <name evidence="3" type="ORF">AR438_15460</name>
</gene>
<sequence>MNFISKIKIVIFTIISFIRLDAQKLEPQFDSMIILQPERMLDQRISRQEIINWNNKMLEKAKKNNYQKGIIWANINLGIQYYNLAKPDISLKHLNAAKKLADEISADVETYAKIYQEFSQVYYTLGLLDISIKYNAKALYWGNKIPKSSYKNRFLNFAYNSRAGSFTNIQSDSALYYYHKSASVFVSPTTYSGIADYYIRKNVHLDSAKFYLNKAEALFKAQKDVNPYSLSVLYYRYGLLHAKNNRNDEVIKFLEKSLLYASNGKNRQHLLNVYNLLAETYNKTGDINKEKKILDEYKKFNESYKDAQAKSVQITIENLEKQLTKKENKPTSNILIYFLFLALLLGLASVFYFIRNKKVPISEENIVLEEHTESINDNIKPIVTLDDLYESAKTRDPNFYTKFQNLYPDFFKNISEINSEIQKNELHLLAYIYLNFETKEIADILFLSPKTIQNKKHNIRKKLNIQSSEDLYIWLKSFYQ</sequence>
<dbReference type="Gene3D" id="1.10.10.10">
    <property type="entry name" value="Winged helix-like DNA-binding domain superfamily/Winged helix DNA-binding domain"/>
    <property type="match status" value="1"/>
</dbReference>
<dbReference type="InterPro" id="IPR000792">
    <property type="entry name" value="Tscrpt_reg_LuxR_C"/>
</dbReference>
<name>A0A0Q3HP57_9FLAO</name>
<dbReference type="SUPFAM" id="SSF46894">
    <property type="entry name" value="C-terminal effector domain of the bipartite response regulators"/>
    <property type="match status" value="1"/>
</dbReference>
<feature type="domain" description="HTH luxR-type" evidence="2">
    <location>
        <begin position="414"/>
        <end position="479"/>
    </location>
</feature>
<dbReference type="Proteomes" id="UP000051682">
    <property type="component" value="Unassembled WGS sequence"/>
</dbReference>